<feature type="region of interest" description="Disordered" evidence="4">
    <location>
        <begin position="228"/>
        <end position="265"/>
    </location>
</feature>
<dbReference type="PANTHER" id="PTHR43537">
    <property type="entry name" value="TRANSCRIPTIONAL REGULATOR, GNTR FAMILY"/>
    <property type="match status" value="1"/>
</dbReference>
<gene>
    <name evidence="6" type="ORF">RXV79_14430</name>
</gene>
<dbReference type="EMBL" id="CP136336">
    <property type="protein sequence ID" value="WOB06121.1"/>
    <property type="molecule type" value="Genomic_DNA"/>
</dbReference>
<dbReference type="PRINTS" id="PR00035">
    <property type="entry name" value="HTHGNTR"/>
</dbReference>
<accession>A0ABZ0CMA7</accession>
<dbReference type="InterPro" id="IPR036390">
    <property type="entry name" value="WH_DNA-bd_sf"/>
</dbReference>
<dbReference type="Pfam" id="PF00392">
    <property type="entry name" value="GntR"/>
    <property type="match status" value="1"/>
</dbReference>
<dbReference type="PROSITE" id="PS50949">
    <property type="entry name" value="HTH_GNTR"/>
    <property type="match status" value="1"/>
</dbReference>
<dbReference type="CDD" id="cd07377">
    <property type="entry name" value="WHTH_GntR"/>
    <property type="match status" value="1"/>
</dbReference>
<dbReference type="SMART" id="SM00895">
    <property type="entry name" value="FCD"/>
    <property type="match status" value="1"/>
</dbReference>
<proteinExistence type="predicted"/>
<dbReference type="Proteomes" id="UP001303946">
    <property type="component" value="Chromosome"/>
</dbReference>
<keyword evidence="7" id="KW-1185">Reference proteome</keyword>
<evidence type="ECO:0000313" key="7">
    <source>
        <dbReference type="Proteomes" id="UP001303946"/>
    </source>
</evidence>
<name>A0ABZ0CMA7_9BURK</name>
<dbReference type="InterPro" id="IPR008920">
    <property type="entry name" value="TF_FadR/GntR_C"/>
</dbReference>
<keyword evidence="2" id="KW-0238">DNA-binding</keyword>
<evidence type="ECO:0000256" key="4">
    <source>
        <dbReference type="SAM" id="MobiDB-lite"/>
    </source>
</evidence>
<dbReference type="SUPFAM" id="SSF46785">
    <property type="entry name" value="Winged helix' DNA-binding domain"/>
    <property type="match status" value="1"/>
</dbReference>
<reference evidence="6 7" key="1">
    <citation type="submission" date="2023-10" db="EMBL/GenBank/DDBJ databases">
        <title>Bacteria for the degradation of biodegradable plastic PBAT(Polybutylene adipate terephthalate).</title>
        <authorList>
            <person name="Weon H.-Y."/>
            <person name="Yeon J."/>
        </authorList>
    </citation>
    <scope>NUCLEOTIDE SEQUENCE [LARGE SCALE GENOMIC DNA]</scope>
    <source>
        <strain evidence="6 7">SBD 7-3</strain>
    </source>
</reference>
<evidence type="ECO:0000256" key="1">
    <source>
        <dbReference type="ARBA" id="ARBA00023015"/>
    </source>
</evidence>
<evidence type="ECO:0000259" key="5">
    <source>
        <dbReference type="PROSITE" id="PS50949"/>
    </source>
</evidence>
<sequence>MEGLEQTARLLHMIRERGFKPGDKLPSERDLAEEFNMSRSALREGLIRLDTLRIIECRPKSGIYLQPYGAERSIEAMVLFAETNTPLSAAEVAQSVELRSVLETEALRLACMRRTQDDLDRMQALLAESEAIIERGESLADLDAEFHKAIVAATKNDVLLRFINVFYRMSRQRREIYFDTPTQSKRSHAQHLALYRAIERQDAEAGLRILRRHLKGVDTYFRMFFSEGPGQGGNGHDTEAVAPAKASGRPAKPKRALAAAATARR</sequence>
<dbReference type="InterPro" id="IPR036388">
    <property type="entry name" value="WH-like_DNA-bd_sf"/>
</dbReference>
<dbReference type="Gene3D" id="1.10.10.10">
    <property type="entry name" value="Winged helix-like DNA-binding domain superfamily/Winged helix DNA-binding domain"/>
    <property type="match status" value="1"/>
</dbReference>
<evidence type="ECO:0000313" key="6">
    <source>
        <dbReference type="EMBL" id="WOB06121.1"/>
    </source>
</evidence>
<feature type="compositionally biased region" description="Low complexity" evidence="4">
    <location>
        <begin position="256"/>
        <end position="265"/>
    </location>
</feature>
<keyword evidence="1" id="KW-0805">Transcription regulation</keyword>
<evidence type="ECO:0000256" key="2">
    <source>
        <dbReference type="ARBA" id="ARBA00023125"/>
    </source>
</evidence>
<feature type="domain" description="HTH gntR-type" evidence="5">
    <location>
        <begin position="1"/>
        <end position="68"/>
    </location>
</feature>
<dbReference type="Pfam" id="PF07729">
    <property type="entry name" value="FCD"/>
    <property type="match status" value="1"/>
</dbReference>
<protein>
    <submittedName>
        <fullName evidence="6">FadR/GntR family transcriptional regulator</fullName>
    </submittedName>
</protein>
<dbReference type="InterPro" id="IPR000524">
    <property type="entry name" value="Tscrpt_reg_HTH_GntR"/>
</dbReference>
<dbReference type="PANTHER" id="PTHR43537:SF5">
    <property type="entry name" value="UXU OPERON TRANSCRIPTIONAL REGULATOR"/>
    <property type="match status" value="1"/>
</dbReference>
<organism evidence="6 7">
    <name type="scientific">Piscinibacter gummiphilus</name>
    <dbReference type="NCBI Taxonomy" id="946333"/>
    <lineage>
        <taxon>Bacteria</taxon>
        <taxon>Pseudomonadati</taxon>
        <taxon>Pseudomonadota</taxon>
        <taxon>Betaproteobacteria</taxon>
        <taxon>Burkholderiales</taxon>
        <taxon>Sphaerotilaceae</taxon>
        <taxon>Piscinibacter</taxon>
    </lineage>
</organism>
<dbReference type="RefSeq" id="WP_316698437.1">
    <property type="nucleotide sequence ID" value="NZ_CP136336.1"/>
</dbReference>
<evidence type="ECO:0000256" key="3">
    <source>
        <dbReference type="ARBA" id="ARBA00023163"/>
    </source>
</evidence>
<dbReference type="SMART" id="SM00345">
    <property type="entry name" value="HTH_GNTR"/>
    <property type="match status" value="1"/>
</dbReference>
<keyword evidence="3" id="KW-0804">Transcription</keyword>
<dbReference type="Gene3D" id="1.20.120.530">
    <property type="entry name" value="GntR ligand-binding domain-like"/>
    <property type="match status" value="1"/>
</dbReference>
<dbReference type="SUPFAM" id="SSF48008">
    <property type="entry name" value="GntR ligand-binding domain-like"/>
    <property type="match status" value="1"/>
</dbReference>
<dbReference type="InterPro" id="IPR011711">
    <property type="entry name" value="GntR_C"/>
</dbReference>